<dbReference type="Pfam" id="PF08359">
    <property type="entry name" value="TetR_C_4"/>
    <property type="match status" value="1"/>
</dbReference>
<dbReference type="PRINTS" id="PR00455">
    <property type="entry name" value="HTHTETR"/>
</dbReference>
<reference evidence="3" key="1">
    <citation type="submission" date="2019-08" db="EMBL/GenBank/DDBJ databases">
        <authorList>
            <person name="Kucharzyk K."/>
            <person name="Murdoch R.W."/>
            <person name="Higgins S."/>
            <person name="Loffler F."/>
        </authorList>
    </citation>
    <scope>NUCLEOTIDE SEQUENCE</scope>
</reference>
<dbReference type="InterPro" id="IPR001647">
    <property type="entry name" value="HTH_TetR"/>
</dbReference>
<proteinExistence type="predicted"/>
<dbReference type="InterPro" id="IPR013570">
    <property type="entry name" value="Tscrpt_reg_YsiA_C"/>
</dbReference>
<evidence type="ECO:0000256" key="1">
    <source>
        <dbReference type="ARBA" id="ARBA00023125"/>
    </source>
</evidence>
<dbReference type="AlphaFoldDB" id="A0A644YFH9"/>
<dbReference type="InterPro" id="IPR009057">
    <property type="entry name" value="Homeodomain-like_sf"/>
</dbReference>
<dbReference type="PANTHER" id="PTHR30328:SF54">
    <property type="entry name" value="HTH-TYPE TRANSCRIPTIONAL REPRESSOR SCO4008"/>
    <property type="match status" value="1"/>
</dbReference>
<comment type="caution">
    <text evidence="3">The sequence shown here is derived from an EMBL/GenBank/DDBJ whole genome shotgun (WGS) entry which is preliminary data.</text>
</comment>
<organism evidence="3">
    <name type="scientific">bioreactor metagenome</name>
    <dbReference type="NCBI Taxonomy" id="1076179"/>
    <lineage>
        <taxon>unclassified sequences</taxon>
        <taxon>metagenomes</taxon>
        <taxon>ecological metagenomes</taxon>
    </lineage>
</organism>
<accession>A0A644YFH9</accession>
<dbReference type="Pfam" id="PF00440">
    <property type="entry name" value="TetR_N"/>
    <property type="match status" value="1"/>
</dbReference>
<feature type="domain" description="HTH tetR-type" evidence="2">
    <location>
        <begin position="4"/>
        <end position="64"/>
    </location>
</feature>
<name>A0A644YFH9_9ZZZZ</name>
<dbReference type="InterPro" id="IPR036271">
    <property type="entry name" value="Tet_transcr_reg_TetR-rel_C_sf"/>
</dbReference>
<evidence type="ECO:0000259" key="2">
    <source>
        <dbReference type="PROSITE" id="PS50977"/>
    </source>
</evidence>
<protein>
    <submittedName>
        <fullName evidence="3">Nucleoid occlusion factor SlmA</fullName>
    </submittedName>
</protein>
<dbReference type="Gene3D" id="1.10.357.10">
    <property type="entry name" value="Tetracycline Repressor, domain 2"/>
    <property type="match status" value="1"/>
</dbReference>
<sequence length="195" mass="22183">MEITPRQLEIIEATGKILTASGANGLTIKNLAKEMQFSEGAIYRHFSSKEEIIIMMLKYLKTNISKILSNLTKTGDVEKDFVIFFTRLSLYFKENPYFVVTVFSEGLMDESDKINNEISGLMTLTSSHLEQILQEGQKQGTFIQSVASSDLTMISLATFKLHMFNWKFNKFKFNLTENIGKMSASLLALLRRNPD</sequence>
<dbReference type="PANTHER" id="PTHR30328">
    <property type="entry name" value="TRANSCRIPTIONAL REPRESSOR"/>
    <property type="match status" value="1"/>
</dbReference>
<dbReference type="GO" id="GO:0003677">
    <property type="term" value="F:DNA binding"/>
    <property type="evidence" value="ECO:0007669"/>
    <property type="project" value="UniProtKB-KW"/>
</dbReference>
<dbReference type="InterPro" id="IPR050109">
    <property type="entry name" value="HTH-type_TetR-like_transc_reg"/>
</dbReference>
<dbReference type="SUPFAM" id="SSF46689">
    <property type="entry name" value="Homeodomain-like"/>
    <property type="match status" value="1"/>
</dbReference>
<gene>
    <name evidence="3" type="primary">slmA_12</name>
    <name evidence="3" type="ORF">SDC9_73872</name>
</gene>
<dbReference type="SUPFAM" id="SSF48498">
    <property type="entry name" value="Tetracyclin repressor-like, C-terminal domain"/>
    <property type="match status" value="1"/>
</dbReference>
<dbReference type="EMBL" id="VSSQ01004974">
    <property type="protein sequence ID" value="MPM27362.1"/>
    <property type="molecule type" value="Genomic_DNA"/>
</dbReference>
<keyword evidence="1" id="KW-0238">DNA-binding</keyword>
<evidence type="ECO:0000313" key="3">
    <source>
        <dbReference type="EMBL" id="MPM27362.1"/>
    </source>
</evidence>
<dbReference type="PROSITE" id="PS50977">
    <property type="entry name" value="HTH_TETR_2"/>
    <property type="match status" value="1"/>
</dbReference>